<evidence type="ECO:0000256" key="14">
    <source>
        <dbReference type="RuleBase" id="RU363047"/>
    </source>
</evidence>
<dbReference type="KEGG" id="pgut:117668814"/>
<dbReference type="Gene3D" id="1.20.1070.10">
    <property type="entry name" value="Rhodopsin 7-helix transmembrane proteins"/>
    <property type="match status" value="1"/>
</dbReference>
<feature type="transmembrane region" description="Helical" evidence="14">
    <location>
        <begin position="213"/>
        <end position="232"/>
    </location>
</feature>
<feature type="domain" description="G-protein coupled receptors family 1 profile" evidence="15">
    <location>
        <begin position="47"/>
        <end position="296"/>
    </location>
</feature>
<evidence type="ECO:0000256" key="6">
    <source>
        <dbReference type="ARBA" id="ARBA00022989"/>
    </source>
</evidence>
<keyword evidence="5 14" id="KW-0552">Olfaction</keyword>
<dbReference type="Pfam" id="PF13853">
    <property type="entry name" value="7tm_4"/>
    <property type="match status" value="1"/>
</dbReference>
<dbReference type="CDD" id="cd15911">
    <property type="entry name" value="7tmA_OR11A-like"/>
    <property type="match status" value="1"/>
</dbReference>
<feature type="transmembrane region" description="Helical" evidence="14">
    <location>
        <begin position="244"/>
        <end position="267"/>
    </location>
</feature>
<dbReference type="SUPFAM" id="SSF81321">
    <property type="entry name" value="Family A G protein-coupled receptor-like"/>
    <property type="match status" value="1"/>
</dbReference>
<dbReference type="InParanoid" id="A0A6P9CHY8"/>
<feature type="transmembrane region" description="Helical" evidence="14">
    <location>
        <begin position="279"/>
        <end position="298"/>
    </location>
</feature>
<keyword evidence="16" id="KW-1185">Reference proteome</keyword>
<dbReference type="OMA" id="CLVIVEC"/>
<proteinExistence type="inferred from homology"/>
<gene>
    <name evidence="17" type="primary">LOC117668814</name>
</gene>
<name>A0A6P9CHY8_PANGU</name>
<accession>A0A6P9CHY8</accession>
<evidence type="ECO:0000256" key="9">
    <source>
        <dbReference type="ARBA" id="ARBA00023157"/>
    </source>
</evidence>
<reference evidence="17" key="1">
    <citation type="submission" date="2025-08" db="UniProtKB">
        <authorList>
            <consortium name="RefSeq"/>
        </authorList>
    </citation>
    <scope>IDENTIFICATION</scope>
    <source>
        <tissue evidence="17">Blood</tissue>
    </source>
</reference>
<comment type="similarity">
    <text evidence="13">Belongs to the G-protein coupled receptor 1 family.</text>
</comment>
<evidence type="ECO:0000313" key="17">
    <source>
        <dbReference type="RefSeq" id="XP_034278761.1"/>
    </source>
</evidence>
<evidence type="ECO:0000256" key="5">
    <source>
        <dbReference type="ARBA" id="ARBA00022725"/>
    </source>
</evidence>
<evidence type="ECO:0000313" key="16">
    <source>
        <dbReference type="Proteomes" id="UP001652622"/>
    </source>
</evidence>
<feature type="transmembrane region" description="Helical" evidence="14">
    <location>
        <begin position="66"/>
        <end position="84"/>
    </location>
</feature>
<keyword evidence="2 14" id="KW-1003">Cell membrane</keyword>
<dbReference type="PROSITE" id="PS00237">
    <property type="entry name" value="G_PROTEIN_RECEP_F1_1"/>
    <property type="match status" value="1"/>
</dbReference>
<dbReference type="PROSITE" id="PS50262">
    <property type="entry name" value="G_PROTEIN_RECEP_F1_2"/>
    <property type="match status" value="1"/>
</dbReference>
<organism evidence="16 17">
    <name type="scientific">Pantherophis guttatus</name>
    <name type="common">Corn snake</name>
    <name type="synonym">Elaphe guttata</name>
    <dbReference type="NCBI Taxonomy" id="94885"/>
    <lineage>
        <taxon>Eukaryota</taxon>
        <taxon>Metazoa</taxon>
        <taxon>Chordata</taxon>
        <taxon>Craniata</taxon>
        <taxon>Vertebrata</taxon>
        <taxon>Euteleostomi</taxon>
        <taxon>Lepidosauria</taxon>
        <taxon>Squamata</taxon>
        <taxon>Bifurcata</taxon>
        <taxon>Unidentata</taxon>
        <taxon>Episquamata</taxon>
        <taxon>Toxicofera</taxon>
        <taxon>Serpentes</taxon>
        <taxon>Colubroidea</taxon>
        <taxon>Colubridae</taxon>
        <taxon>Colubrinae</taxon>
        <taxon>Pantherophis</taxon>
    </lineage>
</organism>
<keyword evidence="4 13" id="KW-0812">Transmembrane</keyword>
<evidence type="ECO:0000256" key="7">
    <source>
        <dbReference type="ARBA" id="ARBA00023040"/>
    </source>
</evidence>
<dbReference type="InterPro" id="IPR000276">
    <property type="entry name" value="GPCR_Rhodpsn"/>
</dbReference>
<evidence type="ECO:0000256" key="4">
    <source>
        <dbReference type="ARBA" id="ARBA00022692"/>
    </source>
</evidence>
<dbReference type="FunFam" id="1.20.1070.10:FF:000010">
    <property type="entry name" value="Olfactory receptor"/>
    <property type="match status" value="1"/>
</dbReference>
<evidence type="ECO:0000256" key="8">
    <source>
        <dbReference type="ARBA" id="ARBA00023136"/>
    </source>
</evidence>
<dbReference type="RefSeq" id="XP_034278761.1">
    <property type="nucleotide sequence ID" value="XM_034422870.1"/>
</dbReference>
<keyword evidence="6 14" id="KW-1133">Transmembrane helix</keyword>
<evidence type="ECO:0000256" key="12">
    <source>
        <dbReference type="ARBA" id="ARBA00023224"/>
    </source>
</evidence>
<dbReference type="PANTHER" id="PTHR24242:SF253">
    <property type="entry name" value="OLFACTORY RECEPTOR-RELATED"/>
    <property type="match status" value="1"/>
</dbReference>
<evidence type="ECO:0000259" key="15">
    <source>
        <dbReference type="PROSITE" id="PS50262"/>
    </source>
</evidence>
<evidence type="ECO:0000256" key="13">
    <source>
        <dbReference type="RuleBase" id="RU000688"/>
    </source>
</evidence>
<dbReference type="GO" id="GO:0004984">
    <property type="term" value="F:olfactory receptor activity"/>
    <property type="evidence" value="ECO:0007669"/>
    <property type="project" value="InterPro"/>
</dbReference>
<evidence type="ECO:0000256" key="2">
    <source>
        <dbReference type="ARBA" id="ARBA00022475"/>
    </source>
</evidence>
<feature type="transmembrane region" description="Helical" evidence="14">
    <location>
        <begin position="104"/>
        <end position="126"/>
    </location>
</feature>
<dbReference type="PRINTS" id="PR00245">
    <property type="entry name" value="OLFACTORYR"/>
</dbReference>
<dbReference type="PANTHER" id="PTHR24242">
    <property type="entry name" value="G-PROTEIN COUPLED RECEPTOR"/>
    <property type="match status" value="1"/>
</dbReference>
<dbReference type="AlphaFoldDB" id="A0A6P9CHY8"/>
<dbReference type="GO" id="GO:0004930">
    <property type="term" value="F:G protein-coupled receptor activity"/>
    <property type="evidence" value="ECO:0007669"/>
    <property type="project" value="UniProtKB-KW"/>
</dbReference>
<dbReference type="PRINTS" id="PR00237">
    <property type="entry name" value="GPCRRHODOPSN"/>
</dbReference>
<dbReference type="InterPro" id="IPR017452">
    <property type="entry name" value="GPCR_Rhodpsn_7TM"/>
</dbReference>
<evidence type="ECO:0000256" key="3">
    <source>
        <dbReference type="ARBA" id="ARBA00022606"/>
    </source>
</evidence>
<dbReference type="InterPro" id="IPR000725">
    <property type="entry name" value="Olfact_rcpt"/>
</dbReference>
<sequence>MQTDAFEKRENGTYVTEFILLGLGKLEDFSMLLFLVFLMIYTLTLTGNVLIIVLIVSEQNLHTPMYYFLANLSCLEVCYSSTILPKMIADFLSDSKSISVWGCFMQLFCFGCLVIVECYLLSVMSYDRFVAICKPLYYSMIMNNRVICICIASSWLCAALILVIIICLVAKLSFCGPKKIDHFFCDFSPLLQLSCTDTSHVRLLALIFGSIDILPPFILTIASYVCIIIAILRIPSTTGRQKAFATCSSHLIVVTIFYGTLMIVYILPDTGTLRDVKKVFSIPYTILTPMINPLVYTLRNQEVKKSLKKALSNFIYFNEKKICNIWVISEHNFKL</sequence>
<keyword evidence="9" id="KW-1015">Disulfide bond</keyword>
<keyword evidence="10 13" id="KW-0675">Receptor</keyword>
<protein>
    <recommendedName>
        <fullName evidence="14">Olfactory receptor</fullName>
    </recommendedName>
</protein>
<comment type="subcellular location">
    <subcellularLocation>
        <location evidence="1 14">Cell membrane</location>
        <topology evidence="1 14">Multi-pass membrane protein</topology>
    </subcellularLocation>
</comment>
<keyword evidence="8 14" id="KW-0472">Membrane</keyword>
<keyword evidence="12 13" id="KW-0807">Transducer</keyword>
<feature type="transmembrane region" description="Helical" evidence="14">
    <location>
        <begin position="146"/>
        <end position="174"/>
    </location>
</feature>
<dbReference type="Proteomes" id="UP001652622">
    <property type="component" value="Unplaced"/>
</dbReference>
<dbReference type="InterPro" id="IPR050939">
    <property type="entry name" value="Olfactory_GPCR1"/>
</dbReference>
<keyword evidence="3 14" id="KW-0716">Sensory transduction</keyword>
<evidence type="ECO:0000256" key="1">
    <source>
        <dbReference type="ARBA" id="ARBA00004651"/>
    </source>
</evidence>
<keyword evidence="7 13" id="KW-0297">G-protein coupled receptor</keyword>
<feature type="transmembrane region" description="Helical" evidence="14">
    <location>
        <begin position="31"/>
        <end position="54"/>
    </location>
</feature>
<evidence type="ECO:0000256" key="11">
    <source>
        <dbReference type="ARBA" id="ARBA00023180"/>
    </source>
</evidence>
<keyword evidence="11" id="KW-0325">Glycoprotein</keyword>
<evidence type="ECO:0000256" key="10">
    <source>
        <dbReference type="ARBA" id="ARBA00023170"/>
    </source>
</evidence>
<dbReference type="GO" id="GO:0005886">
    <property type="term" value="C:plasma membrane"/>
    <property type="evidence" value="ECO:0007669"/>
    <property type="project" value="UniProtKB-SubCell"/>
</dbReference>
<dbReference type="GeneID" id="117668814"/>